<keyword evidence="2" id="KW-1185">Reference proteome</keyword>
<comment type="caution">
    <text evidence="1">The sequence shown here is derived from an EMBL/GenBank/DDBJ whole genome shotgun (WGS) entry which is preliminary data.</text>
</comment>
<accession>A0ABD2WNG1</accession>
<gene>
    <name evidence="1" type="ORF">TKK_011516</name>
</gene>
<dbReference type="EMBL" id="JBJJXI010000092">
    <property type="protein sequence ID" value="KAL3394525.1"/>
    <property type="molecule type" value="Genomic_DNA"/>
</dbReference>
<dbReference type="Proteomes" id="UP001627154">
    <property type="component" value="Unassembled WGS sequence"/>
</dbReference>
<proteinExistence type="predicted"/>
<name>A0ABD2WNG1_9HYME</name>
<sequence length="124" mass="14667">MATASLAKKSVKDRFCHKQKDIIKLRDDLRKRCKSRMQNQREELLNLRRFGVNSDDDVEDKIKEIFYKELVDVTEEHDVPEVAVSVKKIIKNEEVVKTEDEQVIIDEYHKFKEEETSTILNDIS</sequence>
<protein>
    <submittedName>
        <fullName evidence="1">Uncharacterized protein</fullName>
    </submittedName>
</protein>
<organism evidence="1 2">
    <name type="scientific">Trichogramma kaykai</name>
    <dbReference type="NCBI Taxonomy" id="54128"/>
    <lineage>
        <taxon>Eukaryota</taxon>
        <taxon>Metazoa</taxon>
        <taxon>Ecdysozoa</taxon>
        <taxon>Arthropoda</taxon>
        <taxon>Hexapoda</taxon>
        <taxon>Insecta</taxon>
        <taxon>Pterygota</taxon>
        <taxon>Neoptera</taxon>
        <taxon>Endopterygota</taxon>
        <taxon>Hymenoptera</taxon>
        <taxon>Apocrita</taxon>
        <taxon>Proctotrupomorpha</taxon>
        <taxon>Chalcidoidea</taxon>
        <taxon>Trichogrammatidae</taxon>
        <taxon>Trichogramma</taxon>
    </lineage>
</organism>
<evidence type="ECO:0000313" key="2">
    <source>
        <dbReference type="Proteomes" id="UP001627154"/>
    </source>
</evidence>
<dbReference type="AlphaFoldDB" id="A0ABD2WNG1"/>
<evidence type="ECO:0000313" key="1">
    <source>
        <dbReference type="EMBL" id="KAL3394525.1"/>
    </source>
</evidence>
<reference evidence="1 2" key="1">
    <citation type="journal article" date="2024" name="bioRxiv">
        <title>A reference genome for Trichogramma kaykai: A tiny desert-dwelling parasitoid wasp with competing sex-ratio distorters.</title>
        <authorList>
            <person name="Culotta J."/>
            <person name="Lindsey A.R."/>
        </authorList>
    </citation>
    <scope>NUCLEOTIDE SEQUENCE [LARGE SCALE GENOMIC DNA]</scope>
    <source>
        <strain evidence="1 2">KSX58</strain>
    </source>
</reference>